<name>A0A8J8GEF4_9BACI</name>
<evidence type="ECO:0000259" key="3">
    <source>
        <dbReference type="PROSITE" id="PS50977"/>
    </source>
</evidence>
<protein>
    <submittedName>
        <fullName evidence="4">Helix-turn-helix transcriptional regulator</fullName>
    </submittedName>
</protein>
<comment type="caution">
    <text evidence="4">The sequence shown here is derived from an EMBL/GenBank/DDBJ whole genome shotgun (WGS) entry which is preliminary data.</text>
</comment>
<dbReference type="Pfam" id="PF00440">
    <property type="entry name" value="TetR_N"/>
    <property type="match status" value="1"/>
</dbReference>
<evidence type="ECO:0000256" key="1">
    <source>
        <dbReference type="ARBA" id="ARBA00023125"/>
    </source>
</evidence>
<dbReference type="PROSITE" id="PS50977">
    <property type="entry name" value="HTH_TETR_2"/>
    <property type="match status" value="1"/>
</dbReference>
<dbReference type="EMBL" id="JABTTE010000010">
    <property type="protein sequence ID" value="NSL51852.1"/>
    <property type="molecule type" value="Genomic_DNA"/>
</dbReference>
<organism evidence="4 5">
    <name type="scientific">Calidifontibacillus erzurumensis</name>
    <dbReference type="NCBI Taxonomy" id="2741433"/>
    <lineage>
        <taxon>Bacteria</taxon>
        <taxon>Bacillati</taxon>
        <taxon>Bacillota</taxon>
        <taxon>Bacilli</taxon>
        <taxon>Bacillales</taxon>
        <taxon>Bacillaceae</taxon>
        <taxon>Calidifontibacillus/Schinkia group</taxon>
        <taxon>Calidifontibacillus</taxon>
    </lineage>
</organism>
<dbReference type="SUPFAM" id="SSF46689">
    <property type="entry name" value="Homeodomain-like"/>
    <property type="match status" value="1"/>
</dbReference>
<keyword evidence="5" id="KW-1185">Reference proteome</keyword>
<dbReference type="Proteomes" id="UP000625804">
    <property type="component" value="Unassembled WGS sequence"/>
</dbReference>
<evidence type="ECO:0000313" key="4">
    <source>
        <dbReference type="EMBL" id="NSL51852.1"/>
    </source>
</evidence>
<keyword evidence="1 2" id="KW-0238">DNA-binding</keyword>
<gene>
    <name evidence="4" type="ORF">HR057_08825</name>
</gene>
<dbReference type="RefSeq" id="WP_173731060.1">
    <property type="nucleotide sequence ID" value="NZ_JABTTE010000010.1"/>
</dbReference>
<evidence type="ECO:0000313" key="5">
    <source>
        <dbReference type="Proteomes" id="UP000625804"/>
    </source>
</evidence>
<dbReference type="InterPro" id="IPR001647">
    <property type="entry name" value="HTH_TetR"/>
</dbReference>
<accession>A0A8J8GEF4</accession>
<dbReference type="InterPro" id="IPR009057">
    <property type="entry name" value="Homeodomain-like_sf"/>
</dbReference>
<feature type="DNA-binding region" description="H-T-H motif" evidence="2">
    <location>
        <begin position="32"/>
        <end position="51"/>
    </location>
</feature>
<reference evidence="4" key="1">
    <citation type="submission" date="2020-06" db="EMBL/GenBank/DDBJ databases">
        <title>A novel thermopfilic bacterium from Erzurum, Turkey.</title>
        <authorList>
            <person name="Adiguzel A."/>
            <person name="Ay H."/>
            <person name="Baltaci M.O."/>
        </authorList>
    </citation>
    <scope>NUCLEOTIDE SEQUENCE</scope>
    <source>
        <strain evidence="4">P2</strain>
    </source>
</reference>
<feature type="domain" description="HTH tetR-type" evidence="3">
    <location>
        <begin position="9"/>
        <end position="69"/>
    </location>
</feature>
<dbReference type="AlphaFoldDB" id="A0A8J8GEF4"/>
<dbReference type="Gene3D" id="1.10.357.10">
    <property type="entry name" value="Tetracycline Repressor, domain 2"/>
    <property type="match status" value="1"/>
</dbReference>
<proteinExistence type="predicted"/>
<evidence type="ECO:0000256" key="2">
    <source>
        <dbReference type="PROSITE-ProRule" id="PRU00335"/>
    </source>
</evidence>
<sequence length="224" mass="26453">MDRKEIQMTRMWKYFVDATAEIIEKEGIESVTIRKIAKIAGYTSATIYNYFEELSHLIFFASMRFINPYIKELSHYMTTGKNPVEKYLLSWECFCKHSFNNPQIYHAIFNSDLGAKPEELLKHYFKVYQNDLTGLSEEIKPLIFEHNISKRSKAVLIKAVEEGYFEESDIEEITNMTILIWRGMLTTIMNNRRDYEPDEAVAETMRYIRKITLSLLKKPIEICI</sequence>
<dbReference type="GO" id="GO:0003677">
    <property type="term" value="F:DNA binding"/>
    <property type="evidence" value="ECO:0007669"/>
    <property type="project" value="UniProtKB-UniRule"/>
</dbReference>